<proteinExistence type="predicted"/>
<dbReference type="EMBL" id="BDEQ01000001">
    <property type="protein sequence ID" value="GAT96905.1"/>
    <property type="molecule type" value="Genomic_DNA"/>
</dbReference>
<dbReference type="VEuPathDB" id="AmoebaDB:EHI8A_022490"/>
<reference evidence="1 2" key="1">
    <citation type="submission" date="2016-05" db="EMBL/GenBank/DDBJ databases">
        <title>First whole genome sequencing of Entamoeba histolytica HM1:IMSS-clone-6.</title>
        <authorList>
            <person name="Mukherjee Avik.K."/>
            <person name="Izumyama S."/>
            <person name="Nakada-Tsukui K."/>
            <person name="Nozaki T."/>
        </authorList>
    </citation>
    <scope>NUCLEOTIDE SEQUENCE [LARGE SCALE GENOMIC DNA]</scope>
    <source>
        <strain evidence="1 2">HM1:IMSS clone 6</strain>
    </source>
</reference>
<evidence type="ECO:0008006" key="3">
    <source>
        <dbReference type="Google" id="ProtNLM"/>
    </source>
</evidence>
<sequence>MGGTNSKVQPQKKEVITIEQSEVLKSYKKWLVEWSSMSKGEIIYDSNTDSKLAKEFYSITFNKPNLYFITIDEMGNSFGAYFAKPVDKMDSWIYDEKNFIFVLNSNNRFSEPIKWNAKVGEQGGIRFYDKDINKLFEVGNGEFWGGMRFGYYSIADINVKNSFFYNISFRYDGINNTDLNGRNGPNNPFSVDRIIVLQMLN</sequence>
<dbReference type="AlphaFoldDB" id="A0A175JTV1"/>
<evidence type="ECO:0000313" key="1">
    <source>
        <dbReference type="EMBL" id="GAT96905.1"/>
    </source>
</evidence>
<gene>
    <name evidence="1" type="ORF">CL6EHI_125330</name>
</gene>
<dbReference type="VEuPathDB" id="AmoebaDB:EHI5A_038040"/>
<name>A0A175JTV1_ENTHI</name>
<organism evidence="1 2">
    <name type="scientific">Entamoeba histolytica</name>
    <dbReference type="NCBI Taxonomy" id="5759"/>
    <lineage>
        <taxon>Eukaryota</taxon>
        <taxon>Amoebozoa</taxon>
        <taxon>Evosea</taxon>
        <taxon>Archamoebae</taxon>
        <taxon>Mastigamoebida</taxon>
        <taxon>Entamoebidae</taxon>
        <taxon>Entamoeba</taxon>
    </lineage>
</organism>
<dbReference type="Proteomes" id="UP000078387">
    <property type="component" value="Unassembled WGS sequence"/>
</dbReference>
<protein>
    <recommendedName>
        <fullName evidence="3">TLDc domain-containing protein</fullName>
    </recommendedName>
</protein>
<dbReference type="VEuPathDB" id="AmoebaDB:EHI7A_024900"/>
<dbReference type="VEuPathDB" id="AmoebaDB:KM1_056390"/>
<evidence type="ECO:0000313" key="2">
    <source>
        <dbReference type="Proteomes" id="UP000078387"/>
    </source>
</evidence>
<comment type="caution">
    <text evidence="1">The sequence shown here is derived from an EMBL/GenBank/DDBJ whole genome shotgun (WGS) entry which is preliminary data.</text>
</comment>
<accession>A0A175JTV1</accession>
<dbReference type="VEuPathDB" id="AmoebaDB:EHI_125330"/>